<dbReference type="Proteomes" id="UP000275024">
    <property type="component" value="Unassembled WGS sequence"/>
</dbReference>
<keyword evidence="3" id="KW-0472">Membrane</keyword>
<protein>
    <submittedName>
        <fullName evidence="5">Zf-HC2 domain-containing protein</fullName>
    </submittedName>
</protein>
<evidence type="ECO:0000313" key="5">
    <source>
        <dbReference type="EMBL" id="RKN07204.1"/>
    </source>
</evidence>
<evidence type="ECO:0000256" key="2">
    <source>
        <dbReference type="ARBA" id="ARBA00023163"/>
    </source>
</evidence>
<evidence type="ECO:0000259" key="4">
    <source>
        <dbReference type="Pfam" id="PF13490"/>
    </source>
</evidence>
<accession>A0A3A9WCW9</accession>
<dbReference type="EMBL" id="RBDY01000002">
    <property type="protein sequence ID" value="RKN26778.1"/>
    <property type="molecule type" value="Genomic_DNA"/>
</dbReference>
<keyword evidence="1" id="KW-0805">Transcription regulation</keyword>
<dbReference type="RefSeq" id="WP_120695652.1">
    <property type="nucleotide sequence ID" value="NZ_RBDX01000016.1"/>
</dbReference>
<dbReference type="EMBL" id="RBDX01000016">
    <property type="protein sequence ID" value="RKN07204.1"/>
    <property type="molecule type" value="Genomic_DNA"/>
</dbReference>
<keyword evidence="3" id="KW-0812">Transmembrane</keyword>
<gene>
    <name evidence="6" type="ORF">D7318_05395</name>
    <name evidence="5" type="ORF">D7319_19155</name>
</gene>
<dbReference type="Proteomes" id="UP000268652">
    <property type="component" value="Unassembled WGS sequence"/>
</dbReference>
<comment type="caution">
    <text evidence="5">The sequence shown here is derived from an EMBL/GenBank/DDBJ whole genome shotgun (WGS) entry which is preliminary data.</text>
</comment>
<reference evidence="7 8" key="1">
    <citation type="submission" date="2018-09" db="EMBL/GenBank/DDBJ databases">
        <title>Streptomyces sp. nov. DS1-2, an endophytic actinomycete isolated from roots of Dendrobium scabrilingue.</title>
        <authorList>
            <person name="Kuncharoen N."/>
            <person name="Kudo T."/>
            <person name="Ohkuma M."/>
            <person name="Yuki M."/>
            <person name="Tanasupawat S."/>
        </authorList>
    </citation>
    <scope>NUCLEOTIDE SEQUENCE [LARGE SCALE GENOMIC DNA]</scope>
    <source>
        <strain evidence="5 8">AZ1-7</strain>
        <strain evidence="6 7">DS1-2</strain>
    </source>
</reference>
<dbReference type="InterPro" id="IPR041916">
    <property type="entry name" value="Anti_sigma_zinc_sf"/>
</dbReference>
<proteinExistence type="predicted"/>
<name>A0A3A9WCW9_9ACTN</name>
<dbReference type="Pfam" id="PF13490">
    <property type="entry name" value="zf-HC2"/>
    <property type="match status" value="1"/>
</dbReference>
<keyword evidence="7" id="KW-1185">Reference proteome</keyword>
<evidence type="ECO:0000256" key="1">
    <source>
        <dbReference type="ARBA" id="ARBA00023015"/>
    </source>
</evidence>
<dbReference type="AlphaFoldDB" id="A0A3A9WCW9"/>
<organism evidence="5 8">
    <name type="scientific">Streptomyces radicis</name>
    <dbReference type="NCBI Taxonomy" id="1750517"/>
    <lineage>
        <taxon>Bacteria</taxon>
        <taxon>Bacillati</taxon>
        <taxon>Actinomycetota</taxon>
        <taxon>Actinomycetes</taxon>
        <taxon>Kitasatosporales</taxon>
        <taxon>Streptomycetaceae</taxon>
        <taxon>Streptomyces</taxon>
    </lineage>
</organism>
<dbReference type="Gene3D" id="1.10.10.1320">
    <property type="entry name" value="Anti-sigma factor, zinc-finger domain"/>
    <property type="match status" value="1"/>
</dbReference>
<keyword evidence="3" id="KW-1133">Transmembrane helix</keyword>
<evidence type="ECO:0000313" key="6">
    <source>
        <dbReference type="EMBL" id="RKN26778.1"/>
    </source>
</evidence>
<dbReference type="InterPro" id="IPR027383">
    <property type="entry name" value="Znf_put"/>
</dbReference>
<sequence>MSGDPYRVFDGAYVLGALSPQDRAAFEEHLRECDDCARAVRELAGLPGLLAGAETAAVVERPPEGLLPAMLGEVAAARRRRRVIAVVAASAVTLAACLALVFTAARLDGDDGPASAAMTPVGSYPVSATLRLDDAEWGTRVEMECRYGGDRGGDYLLVAVGRDGGTEELARWYALPRDSASLEVGTPLRRADIEALEVRTPSGVTVLRLTP</sequence>
<evidence type="ECO:0000313" key="8">
    <source>
        <dbReference type="Proteomes" id="UP000275024"/>
    </source>
</evidence>
<dbReference type="OrthoDB" id="5185837at2"/>
<keyword evidence="2" id="KW-0804">Transcription</keyword>
<evidence type="ECO:0000256" key="3">
    <source>
        <dbReference type="SAM" id="Phobius"/>
    </source>
</evidence>
<feature type="domain" description="Putative zinc-finger" evidence="4">
    <location>
        <begin position="11"/>
        <end position="37"/>
    </location>
</feature>
<feature type="transmembrane region" description="Helical" evidence="3">
    <location>
        <begin position="83"/>
        <end position="105"/>
    </location>
</feature>
<evidence type="ECO:0000313" key="7">
    <source>
        <dbReference type="Proteomes" id="UP000268652"/>
    </source>
</evidence>